<dbReference type="InterPro" id="IPR029056">
    <property type="entry name" value="Ribokinase-like"/>
</dbReference>
<sequence>MSASASSPASFDLIGVGSPIMDLLAPVPLEFLAQHVAGDKGGMVLVNDAEMSAILAHLPAAPETSSGGSAANATVNAARLGLRATYLGKLGNCAVAAAYRARFAELGIDTSRFKTGDVPNARSLILTTPDADRTMRTDLGAAMTLSPDEITAADFASCRHLHMEGYLVFNEALADAVLAAARAAGCTVSVDLASFEVINATRPWIFKQLATGIDIVFANEDEIRALFEDKTSGFDELARRLASHGVTAAVKVGKDGAWIAQGDELHRIEPVAVANVIDTNGAGDSWAAGFLSAHLRGKSLAESGRIASHVGAATVQHLGPIIPDDQFKALTERLATLA</sequence>
<evidence type="ECO:0000313" key="6">
    <source>
        <dbReference type="EMBL" id="WED63569.1"/>
    </source>
</evidence>
<evidence type="ECO:0000256" key="3">
    <source>
        <dbReference type="ARBA" id="ARBA00022777"/>
    </source>
</evidence>
<gene>
    <name evidence="6" type="ORF">PXH66_14630</name>
</gene>
<dbReference type="InterPro" id="IPR002173">
    <property type="entry name" value="Carboh/pur_kinase_PfkB_CS"/>
</dbReference>
<dbReference type="PANTHER" id="PTHR43320">
    <property type="entry name" value="SUGAR KINASE"/>
    <property type="match status" value="1"/>
</dbReference>
<evidence type="ECO:0000256" key="2">
    <source>
        <dbReference type="ARBA" id="ARBA00022679"/>
    </source>
</evidence>
<keyword evidence="7" id="KW-1185">Reference proteome</keyword>
<dbReference type="CDD" id="cd01168">
    <property type="entry name" value="adenosine_kinase"/>
    <property type="match status" value="1"/>
</dbReference>
<name>A0AAE9ZV09_9BACT</name>
<dbReference type="PANTHER" id="PTHR43320:SF1">
    <property type="entry name" value="OS01G0105900 PROTEIN"/>
    <property type="match status" value="1"/>
</dbReference>
<dbReference type="InterPro" id="IPR002139">
    <property type="entry name" value="Ribo/fructo_kinase"/>
</dbReference>
<dbReference type="PRINTS" id="PR00990">
    <property type="entry name" value="RIBOKINASE"/>
</dbReference>
<dbReference type="InterPro" id="IPR052700">
    <property type="entry name" value="Carb_kinase_PfkB-like"/>
</dbReference>
<evidence type="ECO:0000259" key="5">
    <source>
        <dbReference type="Pfam" id="PF00294"/>
    </source>
</evidence>
<evidence type="ECO:0000256" key="4">
    <source>
        <dbReference type="RuleBase" id="RU003704"/>
    </source>
</evidence>
<proteinExistence type="inferred from homology"/>
<dbReference type="PROSITE" id="PS00584">
    <property type="entry name" value="PFKB_KINASES_2"/>
    <property type="match status" value="1"/>
</dbReference>
<dbReference type="Pfam" id="PF00294">
    <property type="entry name" value="PfkB"/>
    <property type="match status" value="1"/>
</dbReference>
<dbReference type="Gene3D" id="3.40.1190.20">
    <property type="match status" value="1"/>
</dbReference>
<keyword evidence="3 4" id="KW-0418">Kinase</keyword>
<evidence type="ECO:0000313" key="7">
    <source>
        <dbReference type="Proteomes" id="UP001218638"/>
    </source>
</evidence>
<comment type="similarity">
    <text evidence="1 4">Belongs to the carbohydrate kinase PfkB family.</text>
</comment>
<keyword evidence="2 4" id="KW-0808">Transferase</keyword>
<reference evidence="6" key="1">
    <citation type="submission" date="2023-03" db="EMBL/GenBank/DDBJ databases">
        <title>Lomoglobus Profundus gen. nov., sp. nov., a novel member of the phylum Verrucomicrobia, isolated from deep-marine sediment of South China Sea.</title>
        <authorList>
            <person name="Ahmad T."/>
            <person name="Ishaq S.E."/>
            <person name="Wang F."/>
        </authorList>
    </citation>
    <scope>NUCLEOTIDE SEQUENCE</scope>
    <source>
        <strain evidence="6">LMO-M01</strain>
    </source>
</reference>
<dbReference type="GO" id="GO:0016301">
    <property type="term" value="F:kinase activity"/>
    <property type="evidence" value="ECO:0007669"/>
    <property type="project" value="UniProtKB-KW"/>
</dbReference>
<evidence type="ECO:0000256" key="1">
    <source>
        <dbReference type="ARBA" id="ARBA00010688"/>
    </source>
</evidence>
<dbReference type="Proteomes" id="UP001218638">
    <property type="component" value="Chromosome"/>
</dbReference>
<dbReference type="AlphaFoldDB" id="A0AAE9ZV09"/>
<dbReference type="RefSeq" id="WP_330929777.1">
    <property type="nucleotide sequence ID" value="NZ_CP119075.1"/>
</dbReference>
<accession>A0AAE9ZV09</accession>
<dbReference type="InterPro" id="IPR011611">
    <property type="entry name" value="PfkB_dom"/>
</dbReference>
<dbReference type="EMBL" id="CP119075">
    <property type="protein sequence ID" value="WED63569.1"/>
    <property type="molecule type" value="Genomic_DNA"/>
</dbReference>
<protein>
    <submittedName>
        <fullName evidence="6">Adenosine kinase</fullName>
    </submittedName>
</protein>
<dbReference type="SUPFAM" id="SSF53613">
    <property type="entry name" value="Ribokinase-like"/>
    <property type="match status" value="1"/>
</dbReference>
<feature type="domain" description="Carbohydrate kinase PfkB" evidence="5">
    <location>
        <begin position="58"/>
        <end position="323"/>
    </location>
</feature>
<organism evidence="6 7">
    <name type="scientific">Synoicihabitans lomoniglobus</name>
    <dbReference type="NCBI Taxonomy" id="2909285"/>
    <lineage>
        <taxon>Bacteria</taxon>
        <taxon>Pseudomonadati</taxon>
        <taxon>Verrucomicrobiota</taxon>
        <taxon>Opitutia</taxon>
        <taxon>Opitutales</taxon>
        <taxon>Opitutaceae</taxon>
        <taxon>Synoicihabitans</taxon>
    </lineage>
</organism>
<dbReference type="KEGG" id="slom:PXH66_14630"/>